<comment type="caution">
    <text evidence="2">The sequence shown here is derived from an EMBL/GenBank/DDBJ whole genome shotgun (WGS) entry which is preliminary data.</text>
</comment>
<name>A0AAD1UJS2_EUPCR</name>
<feature type="compositionally biased region" description="Polar residues" evidence="1">
    <location>
        <begin position="1"/>
        <end position="17"/>
    </location>
</feature>
<protein>
    <submittedName>
        <fullName evidence="2">Uncharacterized protein</fullName>
    </submittedName>
</protein>
<accession>A0AAD1UJS2</accession>
<evidence type="ECO:0000313" key="2">
    <source>
        <dbReference type="EMBL" id="CAI2370037.1"/>
    </source>
</evidence>
<evidence type="ECO:0000313" key="3">
    <source>
        <dbReference type="Proteomes" id="UP001295684"/>
    </source>
</evidence>
<sequence>MKAQRNTSHFSSANTGSKTRESTPAKDFVVRKQIKLDVPFDHSKKEWISLKLKQFQQNKISKGNTDIDQELIKLSQVEPTSELKFPKIRGVTLKKASVDLASFRTVETRRHEKSVEKRVSNFSSLTTNAYEVNKRSILVPTLASDDSNIICSATPVRYRKQKKFKTTKNTLKVLQPRNVTEKVKSRRSTKFSLISSVMDPIIATNRRIDRIERECSTHDSSLLTKSESVERVHLNRSPQESLNFTLQVRKVKNFDEKIRMKKNERLMSIIETGISKEFKSCSRIPKPKNSEFLCKVDRKYKVLHSKFQPRFGIKNSFDTRDPNCLL</sequence>
<dbReference type="Proteomes" id="UP001295684">
    <property type="component" value="Unassembled WGS sequence"/>
</dbReference>
<evidence type="ECO:0000256" key="1">
    <source>
        <dbReference type="SAM" id="MobiDB-lite"/>
    </source>
</evidence>
<dbReference type="AlphaFoldDB" id="A0AAD1UJS2"/>
<gene>
    <name evidence="2" type="ORF">ECRASSUSDP1_LOCUS11345</name>
</gene>
<proteinExistence type="predicted"/>
<reference evidence="2" key="1">
    <citation type="submission" date="2023-07" db="EMBL/GenBank/DDBJ databases">
        <authorList>
            <consortium name="AG Swart"/>
            <person name="Singh M."/>
            <person name="Singh A."/>
            <person name="Seah K."/>
            <person name="Emmerich C."/>
        </authorList>
    </citation>
    <scope>NUCLEOTIDE SEQUENCE</scope>
    <source>
        <strain evidence="2">DP1</strain>
    </source>
</reference>
<dbReference type="EMBL" id="CAMPGE010011198">
    <property type="protein sequence ID" value="CAI2370037.1"/>
    <property type="molecule type" value="Genomic_DNA"/>
</dbReference>
<feature type="region of interest" description="Disordered" evidence="1">
    <location>
        <begin position="1"/>
        <end position="24"/>
    </location>
</feature>
<organism evidence="2 3">
    <name type="scientific">Euplotes crassus</name>
    <dbReference type="NCBI Taxonomy" id="5936"/>
    <lineage>
        <taxon>Eukaryota</taxon>
        <taxon>Sar</taxon>
        <taxon>Alveolata</taxon>
        <taxon>Ciliophora</taxon>
        <taxon>Intramacronucleata</taxon>
        <taxon>Spirotrichea</taxon>
        <taxon>Hypotrichia</taxon>
        <taxon>Euplotida</taxon>
        <taxon>Euplotidae</taxon>
        <taxon>Moneuplotes</taxon>
    </lineage>
</organism>
<keyword evidence="3" id="KW-1185">Reference proteome</keyword>